<protein>
    <submittedName>
        <fullName evidence="1">Uncharacterized protein</fullName>
    </submittedName>
</protein>
<comment type="caution">
    <text evidence="1">The sequence shown here is derived from an EMBL/GenBank/DDBJ whole genome shotgun (WGS) entry which is preliminary data.</text>
</comment>
<sequence length="900" mass="100753">MECPSCGYASQSAPLDVESASRTHDASATSYHIPLPDWLAQLNQAIHSAWPKRFVGYAEVAVLMLCWKETYEGAMRTENCRLASVFSSVYNYSVSRWLIPSNDPDLAIFDRVGRFLEEYGHPENLLIVYYGGHARHNPAGGNFPIWQPRSESERGKQIDTAIFHPLLVRAKDDSPDVLLLYDCCFPLASYRANSNNSRAEVEGLFAGGFESKVPIPGQNSFTNHLTDVLATAPGSGRTLTIAELHRQIIVRLQSFHEQSIFDANHEIRRCEITGKVLHTKSVRVTPSHSFLAGNEKPRLIALRPLNNGQVKSEDTVAIESKASEWPKVLLGVRLLDDGCVEQEFRDWILQAPPDQDRETSSNRSAYWGEQRPPDLNEATETDPKQGATLLTARLPSLTLSEENLKSPSDPRRVLFAAQTTTQRPLVHLLDRADFHARQIIREGSRLNSLFTWNFNPEADPSHRPATNPTTAFSTIRDSEVGGDTRTEEEYQENFAFKGENNSDPDVASHGGPSCSTHVGISSRAEQGIDADQYPIGEHYPASHDPRPLRSPQNTIPTATEDPVNERFCVHQSSKFQPGEIILTLLIIMSPISSYAEKAKSSLRALGQGLSGRSLTSPRQQLFLRAYHAPRKSLGPVPHLRAPTLASSTQSQHTLDVSEHLRKSGILKVTLGFPDKESRYLEQIIRSLHSRHGHKLPISHSASRGWFWDVRPSSTNFQTANHQARSETMSQFPWHTDCSYENPTPRYFALHVLQHDQFGGGTLSIMNVGKLIERLSPAAREALKGDEYRIVTPPEFIKDANAKPIITSVLSSDSEGKQIIRFRDDIIKPLSENAANAFQELLQALPAAATDPQTTMHLTAKDLPKQSVLMLDNRRWLHSRNVVKDPSRHLRRVRWDAIQFD</sequence>
<dbReference type="Proteomes" id="UP001153332">
    <property type="component" value="Unassembled WGS sequence"/>
</dbReference>
<dbReference type="EMBL" id="JAPUUL010000043">
    <property type="protein sequence ID" value="KAJ8133119.1"/>
    <property type="molecule type" value="Genomic_DNA"/>
</dbReference>
<reference evidence="1" key="1">
    <citation type="submission" date="2022-12" db="EMBL/GenBank/DDBJ databases">
        <title>Genome Sequence of Lasiodiplodia mahajangana.</title>
        <authorList>
            <person name="Buettner E."/>
        </authorList>
    </citation>
    <scope>NUCLEOTIDE SEQUENCE</scope>
    <source>
        <strain evidence="1">VT137</strain>
    </source>
</reference>
<proteinExistence type="predicted"/>
<evidence type="ECO:0000313" key="1">
    <source>
        <dbReference type="EMBL" id="KAJ8133119.1"/>
    </source>
</evidence>
<name>A0ACC2K0P7_9PEZI</name>
<organism evidence="1 2">
    <name type="scientific">Lasiodiplodia mahajangana</name>
    <dbReference type="NCBI Taxonomy" id="1108764"/>
    <lineage>
        <taxon>Eukaryota</taxon>
        <taxon>Fungi</taxon>
        <taxon>Dikarya</taxon>
        <taxon>Ascomycota</taxon>
        <taxon>Pezizomycotina</taxon>
        <taxon>Dothideomycetes</taxon>
        <taxon>Dothideomycetes incertae sedis</taxon>
        <taxon>Botryosphaeriales</taxon>
        <taxon>Botryosphaeriaceae</taxon>
        <taxon>Lasiodiplodia</taxon>
    </lineage>
</organism>
<keyword evidence="2" id="KW-1185">Reference proteome</keyword>
<evidence type="ECO:0000313" key="2">
    <source>
        <dbReference type="Proteomes" id="UP001153332"/>
    </source>
</evidence>
<accession>A0ACC2K0P7</accession>
<gene>
    <name evidence="1" type="ORF">O1611_g507</name>
</gene>